<dbReference type="PANTHER" id="PTHR44379:SF5">
    <property type="entry name" value="OXIDOREDUCTASE WITH IRON-SULFUR SUBUNIT"/>
    <property type="match status" value="1"/>
</dbReference>
<keyword evidence="9" id="KW-1185">Reference proteome</keyword>
<keyword evidence="5" id="KW-0411">Iron-sulfur</keyword>
<proteinExistence type="predicted"/>
<keyword evidence="1" id="KW-0001">2Fe-2S</keyword>
<dbReference type="InterPro" id="IPR036884">
    <property type="entry name" value="2Fe-2S-bd_dom_sf"/>
</dbReference>
<dbReference type="Gene3D" id="3.10.20.30">
    <property type="match status" value="1"/>
</dbReference>
<keyword evidence="2" id="KW-0479">Metal-binding</keyword>
<dbReference type="FunFam" id="3.10.20.30:FF:000020">
    <property type="entry name" value="Xanthine dehydrogenase iron-sulfur subunit"/>
    <property type="match status" value="1"/>
</dbReference>
<dbReference type="CDD" id="cd00207">
    <property type="entry name" value="fer2"/>
    <property type="match status" value="1"/>
</dbReference>
<evidence type="ECO:0000313" key="8">
    <source>
        <dbReference type="EMBL" id="NED93962.1"/>
    </source>
</evidence>
<evidence type="ECO:0000256" key="1">
    <source>
        <dbReference type="ARBA" id="ARBA00022714"/>
    </source>
</evidence>
<reference evidence="8 9" key="1">
    <citation type="submission" date="2020-02" db="EMBL/GenBank/DDBJ databases">
        <authorList>
            <person name="Li X.-J."/>
            <person name="Feng X.-M."/>
        </authorList>
    </citation>
    <scope>NUCLEOTIDE SEQUENCE [LARGE SCALE GENOMIC DNA]</scope>
    <source>
        <strain evidence="8 9">CGMCC 4.7225</strain>
    </source>
</reference>
<dbReference type="EMBL" id="JAAGOB010000001">
    <property type="protein sequence ID" value="NED93962.1"/>
    <property type="molecule type" value="Genomic_DNA"/>
</dbReference>
<feature type="domain" description="2Fe-2S ferredoxin-type" evidence="7">
    <location>
        <begin position="1"/>
        <end position="73"/>
    </location>
</feature>
<dbReference type="Pfam" id="PF00111">
    <property type="entry name" value="Fer2"/>
    <property type="match status" value="1"/>
</dbReference>
<dbReference type="InterPro" id="IPR002888">
    <property type="entry name" value="2Fe-2S-bd"/>
</dbReference>
<dbReference type="InterPro" id="IPR036010">
    <property type="entry name" value="2Fe-2S_ferredoxin-like_sf"/>
</dbReference>
<evidence type="ECO:0000256" key="5">
    <source>
        <dbReference type="ARBA" id="ARBA00023014"/>
    </source>
</evidence>
<dbReference type="Pfam" id="PF01799">
    <property type="entry name" value="Fer2_2"/>
    <property type="match status" value="1"/>
</dbReference>
<protein>
    <submittedName>
        <fullName evidence="8">(2Fe-2S)-binding protein</fullName>
    </submittedName>
</protein>
<keyword evidence="3" id="KW-0560">Oxidoreductase</keyword>
<dbReference type="SUPFAM" id="SSF47741">
    <property type="entry name" value="CO dehydrogenase ISP C-domain like"/>
    <property type="match status" value="1"/>
</dbReference>
<evidence type="ECO:0000313" key="9">
    <source>
        <dbReference type="Proteomes" id="UP000469185"/>
    </source>
</evidence>
<evidence type="ECO:0000259" key="7">
    <source>
        <dbReference type="PROSITE" id="PS51085"/>
    </source>
</evidence>
<dbReference type="InterPro" id="IPR001041">
    <property type="entry name" value="2Fe-2S_ferredoxin-type"/>
</dbReference>
<organism evidence="8 9">
    <name type="scientific">Phytoactinopolyspora alkaliphila</name>
    <dbReference type="NCBI Taxonomy" id="1783498"/>
    <lineage>
        <taxon>Bacteria</taxon>
        <taxon>Bacillati</taxon>
        <taxon>Actinomycetota</taxon>
        <taxon>Actinomycetes</taxon>
        <taxon>Jiangellales</taxon>
        <taxon>Jiangellaceae</taxon>
        <taxon>Phytoactinopolyspora</taxon>
    </lineage>
</organism>
<dbReference type="SUPFAM" id="SSF54292">
    <property type="entry name" value="2Fe-2S ferredoxin-like"/>
    <property type="match status" value="1"/>
</dbReference>
<dbReference type="RefSeq" id="WP_163815898.1">
    <property type="nucleotide sequence ID" value="NZ_JAAGOB010000001.1"/>
</dbReference>
<dbReference type="InterPro" id="IPR012675">
    <property type="entry name" value="Beta-grasp_dom_sf"/>
</dbReference>
<dbReference type="Proteomes" id="UP000469185">
    <property type="component" value="Unassembled WGS sequence"/>
</dbReference>
<gene>
    <name evidence="8" type="ORF">G1H11_01365</name>
</gene>
<name>A0A6N9YG76_9ACTN</name>
<dbReference type="AlphaFoldDB" id="A0A6N9YG76"/>
<evidence type="ECO:0000256" key="2">
    <source>
        <dbReference type="ARBA" id="ARBA00022723"/>
    </source>
</evidence>
<dbReference type="PANTHER" id="PTHR44379">
    <property type="entry name" value="OXIDOREDUCTASE WITH IRON-SULFUR SUBUNIT"/>
    <property type="match status" value="1"/>
</dbReference>
<comment type="pathway">
    <text evidence="6">Alkaloid degradation; nicotine degradation.</text>
</comment>
<dbReference type="InterPro" id="IPR051452">
    <property type="entry name" value="Diverse_Oxidoreductases"/>
</dbReference>
<dbReference type="Gene3D" id="1.10.150.120">
    <property type="entry name" value="[2Fe-2S]-binding domain"/>
    <property type="match status" value="1"/>
</dbReference>
<evidence type="ECO:0000256" key="6">
    <source>
        <dbReference type="ARBA" id="ARBA00060707"/>
    </source>
</evidence>
<dbReference type="GO" id="GO:0046872">
    <property type="term" value="F:metal ion binding"/>
    <property type="evidence" value="ECO:0007669"/>
    <property type="project" value="UniProtKB-KW"/>
</dbReference>
<dbReference type="GO" id="GO:0016491">
    <property type="term" value="F:oxidoreductase activity"/>
    <property type="evidence" value="ECO:0007669"/>
    <property type="project" value="UniProtKB-KW"/>
</dbReference>
<dbReference type="GO" id="GO:0051537">
    <property type="term" value="F:2 iron, 2 sulfur cluster binding"/>
    <property type="evidence" value="ECO:0007669"/>
    <property type="project" value="UniProtKB-KW"/>
</dbReference>
<keyword evidence="4" id="KW-0408">Iron</keyword>
<sequence length="158" mass="16638">MLVNGVHRSAEIPARRLLSDFLRHDLGLTGTHVGCEHGVCGACTVLVDGRPIRSCLQFAVTLDGAQVTTIEGCTRADGELGSVQQAFQDCHGLQCGFCTPGFVTTITAFLDENPDPTEDEAREAIAGNLCRCTGYQNIVASVLRAAELANGSAGQEST</sequence>
<accession>A0A6N9YG76</accession>
<dbReference type="InterPro" id="IPR006058">
    <property type="entry name" value="2Fe2S_fd_BS"/>
</dbReference>
<evidence type="ECO:0000256" key="4">
    <source>
        <dbReference type="ARBA" id="ARBA00023004"/>
    </source>
</evidence>
<evidence type="ECO:0000256" key="3">
    <source>
        <dbReference type="ARBA" id="ARBA00023002"/>
    </source>
</evidence>
<dbReference type="PROSITE" id="PS00197">
    <property type="entry name" value="2FE2S_FER_1"/>
    <property type="match status" value="1"/>
</dbReference>
<comment type="caution">
    <text evidence="8">The sequence shown here is derived from an EMBL/GenBank/DDBJ whole genome shotgun (WGS) entry which is preliminary data.</text>
</comment>
<dbReference type="PROSITE" id="PS51085">
    <property type="entry name" value="2FE2S_FER_2"/>
    <property type="match status" value="1"/>
</dbReference>